<feature type="compositionally biased region" description="Low complexity" evidence="1">
    <location>
        <begin position="24"/>
        <end position="38"/>
    </location>
</feature>
<dbReference type="Pfam" id="PF19804">
    <property type="entry name" value="DUF6287"/>
    <property type="match status" value="1"/>
</dbReference>
<dbReference type="STRING" id="314315.LCA_1719"/>
<name>Q38UV8_LATSS</name>
<dbReference type="EMBL" id="CR936503">
    <property type="protein sequence ID" value="CAI56026.1"/>
    <property type="molecule type" value="Genomic_DNA"/>
</dbReference>
<accession>Q38UV8</accession>
<dbReference type="HOGENOM" id="CLU_1413603_0_0_9"/>
<reference evidence="4" key="1">
    <citation type="journal article" date="2005" name="Nat. Biotechnol.">
        <title>The complete genome sequence of the meat-borne lactic acid bacterium Lactobacillus sakei 23K.</title>
        <authorList>
            <person name="Chaillou S."/>
            <person name="Champomier-Verges M.-C."/>
            <person name="Cornet M."/>
            <person name="Crutz-Le Coq A.-M."/>
            <person name="Dudez A.-M."/>
            <person name="Martin V."/>
            <person name="Beaufils S."/>
            <person name="Darbon-Rongere E."/>
            <person name="Bossy R."/>
            <person name="Loux V."/>
            <person name="Zagorec M."/>
        </authorList>
    </citation>
    <scope>NUCLEOTIDE SEQUENCE [LARGE SCALE GENOMIC DNA]</scope>
    <source>
        <strain evidence="4">23K</strain>
    </source>
</reference>
<dbReference type="KEGG" id="lsa:LCA_1719"/>
<feature type="domain" description="DUF6287" evidence="2">
    <location>
        <begin position="44"/>
        <end position="76"/>
    </location>
</feature>
<proteinExistence type="predicted"/>
<organism evidence="3 4">
    <name type="scientific">Latilactobacillus sakei subsp. sakei (strain 23K)</name>
    <name type="common">Lactobacillus sakei subsp. sakei</name>
    <dbReference type="NCBI Taxonomy" id="314315"/>
    <lineage>
        <taxon>Bacteria</taxon>
        <taxon>Bacillati</taxon>
        <taxon>Bacillota</taxon>
        <taxon>Bacilli</taxon>
        <taxon>Lactobacillales</taxon>
        <taxon>Lactobacillaceae</taxon>
        <taxon>Latilactobacillus</taxon>
    </lineage>
</organism>
<sequence>MINTKDLHTSEILKEYVKQEEAVQETASSTSSETATKALPKQSQAMNYEEVKTGNYASLNGTWQNGEGRKIVIRDQTMQFSDILDHKGTATVIGQEIDIPGLDGQDGRPQDVPYLGGTTTKAYEQQLKSGEKDGVFTLGSTIPSAVLTISFLPKGTMGDLTDGDVNQDKIISVGTQDSATLVDAAAVYYKVN</sequence>
<evidence type="ECO:0000259" key="2">
    <source>
        <dbReference type="Pfam" id="PF19804"/>
    </source>
</evidence>
<feature type="region of interest" description="Disordered" evidence="1">
    <location>
        <begin position="22"/>
        <end position="42"/>
    </location>
</feature>
<dbReference type="InterPro" id="IPR046254">
    <property type="entry name" value="DUF6287"/>
</dbReference>
<dbReference type="OrthoDB" id="2327946at2"/>
<evidence type="ECO:0000313" key="4">
    <source>
        <dbReference type="Proteomes" id="UP000002707"/>
    </source>
</evidence>
<evidence type="ECO:0000313" key="3">
    <source>
        <dbReference type="EMBL" id="CAI56026.1"/>
    </source>
</evidence>
<dbReference type="AlphaFoldDB" id="Q38UV8"/>
<evidence type="ECO:0000256" key="1">
    <source>
        <dbReference type="SAM" id="MobiDB-lite"/>
    </source>
</evidence>
<dbReference type="RefSeq" id="WP_011375409.1">
    <property type="nucleotide sequence ID" value="NC_007576.1"/>
</dbReference>
<keyword evidence="4" id="KW-1185">Reference proteome</keyword>
<protein>
    <recommendedName>
        <fullName evidence="2">DUF6287 domain-containing protein</fullName>
    </recommendedName>
</protein>
<gene>
    <name evidence="3" type="ordered locus">LCA_1719</name>
</gene>
<dbReference type="Proteomes" id="UP000002707">
    <property type="component" value="Chromosome"/>
</dbReference>